<dbReference type="InterPro" id="IPR027417">
    <property type="entry name" value="P-loop_NTPase"/>
</dbReference>
<organism evidence="15 16">
    <name type="scientific">Botrimarina colliarenosi</name>
    <dbReference type="NCBI Taxonomy" id="2528001"/>
    <lineage>
        <taxon>Bacteria</taxon>
        <taxon>Pseudomonadati</taxon>
        <taxon>Planctomycetota</taxon>
        <taxon>Planctomycetia</taxon>
        <taxon>Pirellulales</taxon>
        <taxon>Lacipirellulaceae</taxon>
        <taxon>Botrimarina</taxon>
    </lineage>
</organism>
<dbReference type="CDD" id="cd00268">
    <property type="entry name" value="DEADc"/>
    <property type="match status" value="1"/>
</dbReference>
<dbReference type="GO" id="GO:0016887">
    <property type="term" value="F:ATP hydrolysis activity"/>
    <property type="evidence" value="ECO:0007669"/>
    <property type="project" value="RHEA"/>
</dbReference>
<dbReference type="InterPro" id="IPR044742">
    <property type="entry name" value="DEAD/DEAH_RhlB"/>
</dbReference>
<dbReference type="GO" id="GO:0003724">
    <property type="term" value="F:RNA helicase activity"/>
    <property type="evidence" value="ECO:0007669"/>
    <property type="project" value="UniProtKB-EC"/>
</dbReference>
<evidence type="ECO:0000256" key="1">
    <source>
        <dbReference type="ARBA" id="ARBA00012552"/>
    </source>
</evidence>
<keyword evidence="2" id="KW-0963">Cytoplasm</keyword>
<dbReference type="GO" id="GO:0005829">
    <property type="term" value="C:cytosol"/>
    <property type="evidence" value="ECO:0007669"/>
    <property type="project" value="TreeGrafter"/>
</dbReference>
<name>A0A5C6ALX6_9BACT</name>
<evidence type="ECO:0000256" key="7">
    <source>
        <dbReference type="ARBA" id="ARBA00038437"/>
    </source>
</evidence>
<comment type="caution">
    <text evidence="15">The sequence shown here is derived from an EMBL/GenBank/DDBJ whole genome shotgun (WGS) entry which is preliminary data.</text>
</comment>
<dbReference type="OrthoDB" id="9805696at2"/>
<dbReference type="GO" id="GO:0009266">
    <property type="term" value="P:response to temperature stimulus"/>
    <property type="evidence" value="ECO:0007669"/>
    <property type="project" value="UniProtKB-ARBA"/>
</dbReference>
<evidence type="ECO:0000256" key="6">
    <source>
        <dbReference type="ARBA" id="ARBA00022840"/>
    </source>
</evidence>
<feature type="compositionally biased region" description="Basic residues" evidence="11">
    <location>
        <begin position="471"/>
        <end position="481"/>
    </location>
</feature>
<evidence type="ECO:0000259" key="12">
    <source>
        <dbReference type="PROSITE" id="PS51192"/>
    </source>
</evidence>
<dbReference type="InterPro" id="IPR014001">
    <property type="entry name" value="Helicase_ATP-bd"/>
</dbReference>
<comment type="catalytic activity">
    <reaction evidence="8">
        <text>ATP + H2O = ADP + phosphate + H(+)</text>
        <dbReference type="Rhea" id="RHEA:13065"/>
        <dbReference type="ChEBI" id="CHEBI:15377"/>
        <dbReference type="ChEBI" id="CHEBI:15378"/>
        <dbReference type="ChEBI" id="CHEBI:30616"/>
        <dbReference type="ChEBI" id="CHEBI:43474"/>
        <dbReference type="ChEBI" id="CHEBI:456216"/>
        <dbReference type="EC" id="3.6.4.13"/>
    </reaction>
</comment>
<dbReference type="FunFam" id="3.40.50.300:FF:000108">
    <property type="entry name" value="ATP-dependent RNA helicase RhlE"/>
    <property type="match status" value="1"/>
</dbReference>
<evidence type="ECO:0000256" key="5">
    <source>
        <dbReference type="ARBA" id="ARBA00022806"/>
    </source>
</evidence>
<reference evidence="15 16" key="1">
    <citation type="submission" date="2019-02" db="EMBL/GenBank/DDBJ databases">
        <title>Deep-cultivation of Planctomycetes and their phenomic and genomic characterization uncovers novel biology.</title>
        <authorList>
            <person name="Wiegand S."/>
            <person name="Jogler M."/>
            <person name="Boedeker C."/>
            <person name="Pinto D."/>
            <person name="Vollmers J."/>
            <person name="Rivas-Marin E."/>
            <person name="Kohn T."/>
            <person name="Peeters S.H."/>
            <person name="Heuer A."/>
            <person name="Rast P."/>
            <person name="Oberbeckmann S."/>
            <person name="Bunk B."/>
            <person name="Jeske O."/>
            <person name="Meyerdierks A."/>
            <person name="Storesund J.E."/>
            <person name="Kallscheuer N."/>
            <person name="Luecker S."/>
            <person name="Lage O.M."/>
            <person name="Pohl T."/>
            <person name="Merkel B.J."/>
            <person name="Hornburger P."/>
            <person name="Mueller R.-W."/>
            <person name="Bruemmer F."/>
            <person name="Labrenz M."/>
            <person name="Spormann A.M."/>
            <person name="Op Den Camp H."/>
            <person name="Overmann J."/>
            <person name="Amann R."/>
            <person name="Jetten M.S.M."/>
            <person name="Mascher T."/>
            <person name="Medema M.H."/>
            <person name="Devos D.P."/>
            <person name="Kaster A.-K."/>
            <person name="Ovreas L."/>
            <person name="Rohde M."/>
            <person name="Galperin M.Y."/>
            <person name="Jogler C."/>
        </authorList>
    </citation>
    <scope>NUCLEOTIDE SEQUENCE [LARGE SCALE GENOMIC DNA]</scope>
    <source>
        <strain evidence="15 16">Pla108</strain>
    </source>
</reference>
<keyword evidence="4 15" id="KW-0378">Hydrolase</keyword>
<dbReference type="AlphaFoldDB" id="A0A5C6ALX6"/>
<evidence type="ECO:0000256" key="2">
    <source>
        <dbReference type="ARBA" id="ARBA00022490"/>
    </source>
</evidence>
<feature type="domain" description="DEAD-box RNA helicase Q" evidence="14">
    <location>
        <begin position="1"/>
        <end position="29"/>
    </location>
</feature>
<comment type="similarity">
    <text evidence="7">Belongs to the DEAD box helicase family.</text>
</comment>
<dbReference type="GO" id="GO:0005524">
    <property type="term" value="F:ATP binding"/>
    <property type="evidence" value="ECO:0007669"/>
    <property type="project" value="UniProtKB-KW"/>
</dbReference>
<dbReference type="Proteomes" id="UP000317421">
    <property type="component" value="Unassembled WGS sequence"/>
</dbReference>
<proteinExistence type="inferred from homology"/>
<feature type="compositionally biased region" description="Low complexity" evidence="11">
    <location>
        <begin position="459"/>
        <end position="470"/>
    </location>
</feature>
<feature type="compositionally biased region" description="Gly residues" evidence="11">
    <location>
        <begin position="444"/>
        <end position="458"/>
    </location>
</feature>
<dbReference type="SMART" id="SM00490">
    <property type="entry name" value="HELICc"/>
    <property type="match status" value="1"/>
</dbReference>
<keyword evidence="6" id="KW-0067">ATP-binding</keyword>
<dbReference type="PANTHER" id="PTHR47959">
    <property type="entry name" value="ATP-DEPENDENT RNA HELICASE RHLE-RELATED"/>
    <property type="match status" value="1"/>
</dbReference>
<evidence type="ECO:0000313" key="15">
    <source>
        <dbReference type="EMBL" id="TWU00421.1"/>
    </source>
</evidence>
<dbReference type="EMBL" id="SJPR01000001">
    <property type="protein sequence ID" value="TWU00421.1"/>
    <property type="molecule type" value="Genomic_DNA"/>
</dbReference>
<dbReference type="InterPro" id="IPR050079">
    <property type="entry name" value="DEAD_box_RNA_helicase"/>
</dbReference>
<dbReference type="PROSITE" id="PS51195">
    <property type="entry name" value="Q_MOTIF"/>
    <property type="match status" value="1"/>
</dbReference>
<dbReference type="PANTHER" id="PTHR47959:SF13">
    <property type="entry name" value="ATP-DEPENDENT RNA HELICASE RHLE"/>
    <property type="match status" value="1"/>
</dbReference>
<evidence type="ECO:0000313" key="16">
    <source>
        <dbReference type="Proteomes" id="UP000317421"/>
    </source>
</evidence>
<evidence type="ECO:0000256" key="3">
    <source>
        <dbReference type="ARBA" id="ARBA00022741"/>
    </source>
</evidence>
<accession>A0A5C6ALX6</accession>
<gene>
    <name evidence="15" type="primary">rhlE</name>
    <name evidence="15" type="ORF">Pla108_13720</name>
</gene>
<dbReference type="Pfam" id="PF00271">
    <property type="entry name" value="Helicase_C"/>
    <property type="match status" value="1"/>
</dbReference>
<dbReference type="InterPro" id="IPR011545">
    <property type="entry name" value="DEAD/DEAH_box_helicase_dom"/>
</dbReference>
<dbReference type="GO" id="GO:0003676">
    <property type="term" value="F:nucleic acid binding"/>
    <property type="evidence" value="ECO:0007669"/>
    <property type="project" value="InterPro"/>
</dbReference>
<dbReference type="InterPro" id="IPR014014">
    <property type="entry name" value="RNA_helicase_DEAD_Q_motif"/>
</dbReference>
<evidence type="ECO:0000256" key="11">
    <source>
        <dbReference type="SAM" id="MobiDB-lite"/>
    </source>
</evidence>
<evidence type="ECO:0000256" key="9">
    <source>
        <dbReference type="ARBA" id="ARBA00074363"/>
    </source>
</evidence>
<dbReference type="PROSITE" id="PS51192">
    <property type="entry name" value="HELICASE_ATP_BIND_1"/>
    <property type="match status" value="1"/>
</dbReference>
<evidence type="ECO:0000256" key="8">
    <source>
        <dbReference type="ARBA" id="ARBA00047984"/>
    </source>
</evidence>
<evidence type="ECO:0000256" key="10">
    <source>
        <dbReference type="PROSITE-ProRule" id="PRU00552"/>
    </source>
</evidence>
<keyword evidence="3" id="KW-0547">Nucleotide-binding</keyword>
<dbReference type="CDD" id="cd18787">
    <property type="entry name" value="SF2_C_DEAD"/>
    <property type="match status" value="1"/>
</dbReference>
<keyword evidence="16" id="KW-1185">Reference proteome</keyword>
<evidence type="ECO:0000259" key="14">
    <source>
        <dbReference type="PROSITE" id="PS51195"/>
    </source>
</evidence>
<evidence type="ECO:0000256" key="4">
    <source>
        <dbReference type="ARBA" id="ARBA00022801"/>
    </source>
</evidence>
<dbReference type="PROSITE" id="PS51194">
    <property type="entry name" value="HELICASE_CTER"/>
    <property type="match status" value="1"/>
</dbReference>
<dbReference type="GO" id="GO:0042255">
    <property type="term" value="P:ribosome assembly"/>
    <property type="evidence" value="ECO:0007669"/>
    <property type="project" value="UniProtKB-ARBA"/>
</dbReference>
<keyword evidence="5 15" id="KW-0347">Helicase</keyword>
<dbReference type="SUPFAM" id="SSF52540">
    <property type="entry name" value="P-loop containing nucleoside triphosphate hydrolases"/>
    <property type="match status" value="1"/>
</dbReference>
<dbReference type="InterPro" id="IPR001650">
    <property type="entry name" value="Helicase_C-like"/>
</dbReference>
<dbReference type="SMART" id="SM00487">
    <property type="entry name" value="DEXDc"/>
    <property type="match status" value="1"/>
</dbReference>
<evidence type="ECO:0000259" key="13">
    <source>
        <dbReference type="PROSITE" id="PS51194"/>
    </source>
</evidence>
<feature type="region of interest" description="Disordered" evidence="11">
    <location>
        <begin position="69"/>
        <end position="93"/>
    </location>
</feature>
<protein>
    <recommendedName>
        <fullName evidence="9">DEAD-box ATP-dependent RNA helicase RhpA</fullName>
        <ecNumber evidence="1">3.6.4.13</ecNumber>
    </recommendedName>
</protein>
<dbReference type="Pfam" id="PF00270">
    <property type="entry name" value="DEAD"/>
    <property type="match status" value="1"/>
</dbReference>
<feature type="region of interest" description="Disordered" evidence="11">
    <location>
        <begin position="391"/>
        <end position="481"/>
    </location>
</feature>
<dbReference type="RefSeq" id="WP_146444096.1">
    <property type="nucleotide sequence ID" value="NZ_SJPR01000001.1"/>
</dbReference>
<feature type="domain" description="Helicase C-terminal" evidence="13">
    <location>
        <begin position="250"/>
        <end position="399"/>
    </location>
</feature>
<feature type="short sequence motif" description="Q motif" evidence="10">
    <location>
        <begin position="1"/>
        <end position="29"/>
    </location>
</feature>
<feature type="compositionally biased region" description="Basic residues" evidence="11">
    <location>
        <begin position="78"/>
        <end position="93"/>
    </location>
</feature>
<dbReference type="Gene3D" id="3.40.50.300">
    <property type="entry name" value="P-loop containing nucleotide triphosphate hydrolases"/>
    <property type="match status" value="2"/>
</dbReference>
<sequence>MKFSDLGLAEPFSRAVADLGYEIATPIQAKAIPIVLEGRDLIGCAQTGTGKTAAFTLPMLDLLIRSLPESEQNEQRQPKRPPHPKGSRPKPRPIRALVLSPTRELAAQIGASLDRYGKHTALRNTIVFGGVSQFNQVKALRHGVDALIATPGRLLDLMNQGHIDLSKVEILVFDEADQMLDMGFLPDLKRIVKKVPARRQTLMFSATMPDAIRELAQEWLTRPASVEVAAVSTPADRIAQSTYLVDRNRKLDLLVRFLGDTPRGRTLVFSRTKHGADKIVKHLEVKGFEASAIHGNKSQGARNRALAQFKGKNPPVLVATDIAARGLDINNVTHIVNFDLPEVAETYVHRIGRTARAGAEGSAVSFCCGDERGLLRQIERLMKMSIPVEPTITGFEPTEPVNNGPLKKKGGGGGGRGRQAGPRGPVKLQTSGKPRRPRKAKPSGGSGSSGGNRSGGGATATARPAGAKASGAKKKRHRAAV</sequence>
<feature type="domain" description="Helicase ATP-binding" evidence="12">
    <location>
        <begin position="32"/>
        <end position="226"/>
    </location>
</feature>
<dbReference type="EC" id="3.6.4.13" evidence="1"/>